<reference evidence="2 3" key="1">
    <citation type="submission" date="2022-11" db="EMBL/GenBank/DDBJ databases">
        <title>Host association and intracellularity evolved multiple times independently in the Rickettsiales.</title>
        <authorList>
            <person name="Castelli M."/>
            <person name="Nardi T."/>
            <person name="Gammuto L."/>
            <person name="Bellinzona G."/>
            <person name="Sabaneyeva E."/>
            <person name="Potekhin A."/>
            <person name="Serra V."/>
            <person name="Petroni G."/>
            <person name="Sassera D."/>
        </authorList>
    </citation>
    <scope>NUCLEOTIDE SEQUENCE [LARGE SCALE GENOMIC DNA]</scope>
    <source>
        <strain evidence="2 3">NDG2</strain>
    </source>
</reference>
<dbReference type="PANTHER" id="PTHR35604">
    <property type="entry name" value="TRANSPOSASE INSH FOR INSERTION SEQUENCE ELEMENT IS5A-RELATED"/>
    <property type="match status" value="1"/>
</dbReference>
<evidence type="ECO:0000259" key="1">
    <source>
        <dbReference type="Pfam" id="PF01609"/>
    </source>
</evidence>
<organism evidence="2 3">
    <name type="scientific">Candidatus Bandiella euplotis</name>
    <dbReference type="NCBI Taxonomy" id="1664265"/>
    <lineage>
        <taxon>Bacteria</taxon>
        <taxon>Pseudomonadati</taxon>
        <taxon>Pseudomonadota</taxon>
        <taxon>Alphaproteobacteria</taxon>
        <taxon>Rickettsiales</taxon>
        <taxon>Candidatus Midichloriaceae</taxon>
        <taxon>Candidatus Bandiella</taxon>
    </lineage>
</organism>
<evidence type="ECO:0000313" key="3">
    <source>
        <dbReference type="Proteomes" id="UP001327219"/>
    </source>
</evidence>
<name>A0ABZ0UN27_9RICK</name>
<dbReference type="RefSeq" id="WP_323733027.1">
    <property type="nucleotide sequence ID" value="NZ_CP110820.1"/>
</dbReference>
<evidence type="ECO:0000313" key="2">
    <source>
        <dbReference type="EMBL" id="WPX96103.1"/>
    </source>
</evidence>
<dbReference type="Pfam" id="PF01609">
    <property type="entry name" value="DDE_Tnp_1"/>
    <property type="match status" value="1"/>
</dbReference>
<accession>A0ABZ0UN27</accession>
<sequence length="203" mass="22979">MTTLSRDQLKSQGYMSEVFTFVDASHLISKANLWEERDEARKQKYEKLNNEVLPKVAHDKQAKIGCKGGSKFWYGYKKHVSVDIQSGMINKVAITPANVTDAKGVAHVLPNSGAVYADKGYCVAPAKNAAKSRGIHFCAIKKNNMKQKNFDLDRYYTSIRAPFERVFSQDNKRLRYIGIAKNQFAEFMNAICFNLKRLTVLTA</sequence>
<proteinExistence type="predicted"/>
<dbReference type="PANTHER" id="PTHR35604:SF2">
    <property type="entry name" value="TRANSPOSASE INSH FOR INSERTION SEQUENCE ELEMENT IS5A-RELATED"/>
    <property type="match status" value="1"/>
</dbReference>
<dbReference type="InterPro" id="IPR002559">
    <property type="entry name" value="Transposase_11"/>
</dbReference>
<keyword evidence="3" id="KW-1185">Reference proteome</keyword>
<feature type="domain" description="Transposase IS4-like" evidence="1">
    <location>
        <begin position="60"/>
        <end position="153"/>
    </location>
</feature>
<dbReference type="EMBL" id="CP110820">
    <property type="protein sequence ID" value="WPX96103.1"/>
    <property type="molecule type" value="Genomic_DNA"/>
</dbReference>
<gene>
    <name evidence="2" type="ORF">Bandiella_00207</name>
</gene>
<dbReference type="Proteomes" id="UP001327219">
    <property type="component" value="Chromosome"/>
</dbReference>
<protein>
    <submittedName>
        <fullName evidence="2">IS5 family transposase</fullName>
    </submittedName>
</protein>